<dbReference type="Pfam" id="PF00856">
    <property type="entry name" value="SET"/>
    <property type="match status" value="1"/>
</dbReference>
<dbReference type="EMBL" id="CAVNYO010000453">
    <property type="protein sequence ID" value="CAK5282378.1"/>
    <property type="molecule type" value="Genomic_DNA"/>
</dbReference>
<dbReference type="Proteomes" id="UP001295794">
    <property type="component" value="Unassembled WGS sequence"/>
</dbReference>
<dbReference type="PROSITE" id="PS50280">
    <property type="entry name" value="SET"/>
    <property type="match status" value="1"/>
</dbReference>
<accession>A0AAD2HX99</accession>
<organism evidence="3 4">
    <name type="scientific">Mycena citricolor</name>
    <dbReference type="NCBI Taxonomy" id="2018698"/>
    <lineage>
        <taxon>Eukaryota</taxon>
        <taxon>Fungi</taxon>
        <taxon>Dikarya</taxon>
        <taxon>Basidiomycota</taxon>
        <taxon>Agaricomycotina</taxon>
        <taxon>Agaricomycetes</taxon>
        <taxon>Agaricomycetidae</taxon>
        <taxon>Agaricales</taxon>
        <taxon>Marasmiineae</taxon>
        <taxon>Mycenaceae</taxon>
        <taxon>Mycena</taxon>
    </lineage>
</organism>
<dbReference type="PANTHER" id="PTHR47332:SF4">
    <property type="entry name" value="SET DOMAIN-CONTAINING PROTEIN 5"/>
    <property type="match status" value="1"/>
</dbReference>
<keyword evidence="4" id="KW-1185">Reference proteome</keyword>
<dbReference type="InterPro" id="IPR001214">
    <property type="entry name" value="SET_dom"/>
</dbReference>
<sequence>MRPSVDVDKSTVQDHELLSAASPAEGVPDGAPNFSSNGLPFAEHPRPIPGLIPLPYGRRDRVKLPEDLSVSSSELLIASASPMAYTTLPCDAGQGQTECLFYAGTKELFTDIPGFPLPQPQPMQPDPAYRIAPAPSKGLGLFSTRALKQGELILSERPLMIVPPGIRLSLPESLSREQRIQYSLDERERVLSGCVQRMSPGNRAAFFSLANSHKEDGSGPILGIVRTNGLGLRGLRVDTDDATGCASMYSAVLKDIARLNHSCSANTKPIFDRGSLSYNLYAVRDVADGEELTFHYVDSLAPAVKRQEALAPYDLVCACDACKNSSISDVRRAAITSFSPSPAVWAANKKLSDKWLVEQCMKQLRLIEKEKVQSRDEYHKVLAGLRDAYICLGDAKSASKWAVRANKCVWAGGASTELEDPAGSAYPSHPLWLTRKNGDLPGFMQALIQQEMATLAVETCVRPSDLPPTGSGLAAMLKTLLFNLM</sequence>
<name>A0AAD2HX99_9AGAR</name>
<dbReference type="AlphaFoldDB" id="A0AAD2HX99"/>
<protein>
    <recommendedName>
        <fullName evidence="2">SET domain-containing protein</fullName>
    </recommendedName>
</protein>
<evidence type="ECO:0000313" key="3">
    <source>
        <dbReference type="EMBL" id="CAK5282378.1"/>
    </source>
</evidence>
<feature type="region of interest" description="Disordered" evidence="1">
    <location>
        <begin position="1"/>
        <end position="42"/>
    </location>
</feature>
<dbReference type="CDD" id="cd20071">
    <property type="entry name" value="SET_SMYD"/>
    <property type="match status" value="1"/>
</dbReference>
<dbReference type="SMART" id="SM00317">
    <property type="entry name" value="SET"/>
    <property type="match status" value="1"/>
</dbReference>
<dbReference type="InterPro" id="IPR053185">
    <property type="entry name" value="SET_domain_protein"/>
</dbReference>
<reference evidence="3" key="1">
    <citation type="submission" date="2023-11" db="EMBL/GenBank/DDBJ databases">
        <authorList>
            <person name="De Vega J J."/>
            <person name="De Vega J J."/>
        </authorList>
    </citation>
    <scope>NUCLEOTIDE SEQUENCE</scope>
</reference>
<dbReference type="PANTHER" id="PTHR47332">
    <property type="entry name" value="SET DOMAIN-CONTAINING PROTEIN 5"/>
    <property type="match status" value="1"/>
</dbReference>
<dbReference type="Gene3D" id="2.170.270.10">
    <property type="entry name" value="SET domain"/>
    <property type="match status" value="1"/>
</dbReference>
<feature type="domain" description="SET" evidence="2">
    <location>
        <begin position="127"/>
        <end position="297"/>
    </location>
</feature>
<evidence type="ECO:0000256" key="1">
    <source>
        <dbReference type="SAM" id="MobiDB-lite"/>
    </source>
</evidence>
<proteinExistence type="predicted"/>
<dbReference type="SUPFAM" id="SSF82199">
    <property type="entry name" value="SET domain"/>
    <property type="match status" value="1"/>
</dbReference>
<evidence type="ECO:0000313" key="4">
    <source>
        <dbReference type="Proteomes" id="UP001295794"/>
    </source>
</evidence>
<comment type="caution">
    <text evidence="3">The sequence shown here is derived from an EMBL/GenBank/DDBJ whole genome shotgun (WGS) entry which is preliminary data.</text>
</comment>
<evidence type="ECO:0000259" key="2">
    <source>
        <dbReference type="PROSITE" id="PS50280"/>
    </source>
</evidence>
<gene>
    <name evidence="3" type="ORF">MYCIT1_LOCUS34081</name>
</gene>
<feature type="compositionally biased region" description="Basic and acidic residues" evidence="1">
    <location>
        <begin position="1"/>
        <end position="17"/>
    </location>
</feature>
<dbReference type="InterPro" id="IPR046341">
    <property type="entry name" value="SET_dom_sf"/>
</dbReference>